<evidence type="ECO:0000313" key="1">
    <source>
        <dbReference type="EMBL" id="RJO69823.1"/>
    </source>
</evidence>
<comment type="caution">
    <text evidence="1">The sequence shown here is derived from an EMBL/GenBank/DDBJ whole genome shotgun (WGS) entry which is preliminary data.</text>
</comment>
<dbReference type="RefSeq" id="WP_120044193.1">
    <property type="nucleotide sequence ID" value="NZ_QZFU01000041.1"/>
</dbReference>
<keyword evidence="2" id="KW-1185">Reference proteome</keyword>
<dbReference type="EMBL" id="QZFU01000041">
    <property type="protein sequence ID" value="RJO69823.1"/>
    <property type="molecule type" value="Genomic_DNA"/>
</dbReference>
<dbReference type="Pfam" id="PF06013">
    <property type="entry name" value="WXG100"/>
    <property type="match status" value="1"/>
</dbReference>
<protein>
    <recommendedName>
        <fullName evidence="3">ESAT-6-like protein</fullName>
    </recommendedName>
</protein>
<accession>A0A3A4K9I4</accession>
<dbReference type="InterPro" id="IPR036689">
    <property type="entry name" value="ESAT-6-like_sf"/>
</dbReference>
<sequence>MTLEAHAQAIADTADWVRRQSDDMADAIEKRVQELSDFLGDAWSGAGASSHEIPWRDWADGAERMVASFYTDVDALYSAANMYTTTEIRNKKSIDRLIWATDLPPDRA</sequence>
<gene>
    <name evidence="1" type="ORF">D5S18_28400</name>
</gene>
<dbReference type="SUPFAM" id="SSF140453">
    <property type="entry name" value="EsxAB dimer-like"/>
    <property type="match status" value="1"/>
</dbReference>
<name>A0A3A4K9I4_9NOCA</name>
<proteinExistence type="predicted"/>
<dbReference type="OrthoDB" id="4552948at2"/>
<organism evidence="1 2">
    <name type="scientific">Nocardia panacis</name>
    <dbReference type="NCBI Taxonomy" id="2340916"/>
    <lineage>
        <taxon>Bacteria</taxon>
        <taxon>Bacillati</taxon>
        <taxon>Actinomycetota</taxon>
        <taxon>Actinomycetes</taxon>
        <taxon>Mycobacteriales</taxon>
        <taxon>Nocardiaceae</taxon>
        <taxon>Nocardia</taxon>
    </lineage>
</organism>
<dbReference type="AlphaFoldDB" id="A0A3A4K9I4"/>
<dbReference type="InterPro" id="IPR010310">
    <property type="entry name" value="T7SS_ESAT-6-like"/>
</dbReference>
<evidence type="ECO:0000313" key="2">
    <source>
        <dbReference type="Proteomes" id="UP000266677"/>
    </source>
</evidence>
<dbReference type="Gene3D" id="1.10.287.1060">
    <property type="entry name" value="ESAT-6-like"/>
    <property type="match status" value="1"/>
</dbReference>
<dbReference type="Proteomes" id="UP000266677">
    <property type="component" value="Unassembled WGS sequence"/>
</dbReference>
<reference evidence="1 2" key="1">
    <citation type="submission" date="2018-09" db="EMBL/GenBank/DDBJ databases">
        <title>YIM PH21274 draft genome.</title>
        <authorList>
            <person name="Miao C."/>
        </authorList>
    </citation>
    <scope>NUCLEOTIDE SEQUENCE [LARGE SCALE GENOMIC DNA]</scope>
    <source>
        <strain evidence="1 2">YIM PH 21724</strain>
    </source>
</reference>
<evidence type="ECO:0008006" key="3">
    <source>
        <dbReference type="Google" id="ProtNLM"/>
    </source>
</evidence>